<evidence type="ECO:0000313" key="3">
    <source>
        <dbReference type="Proteomes" id="UP000006835"/>
    </source>
</evidence>
<reference key="1">
    <citation type="submission" date="2010-11" db="EMBL/GenBank/DDBJ databases">
        <title>Complete sequence of Caldicellulosiruptor kronotskyensis 2002.</title>
        <authorList>
            <consortium name="US DOE Joint Genome Institute"/>
            <person name="Lucas S."/>
            <person name="Copeland A."/>
            <person name="Lapidus A."/>
            <person name="Cheng J.-F."/>
            <person name="Bruce D."/>
            <person name="Goodwin L."/>
            <person name="Pitluck S."/>
            <person name="Davenport K."/>
            <person name="Detter J.C."/>
            <person name="Han C."/>
            <person name="Tapia R."/>
            <person name="Land M."/>
            <person name="Hauser L."/>
            <person name="Jeffries C."/>
            <person name="Kyrpides N."/>
            <person name="Ivanova N."/>
            <person name="Mikhailova N."/>
            <person name="Blumer-Schuette S.E."/>
            <person name="Kelly R.M."/>
            <person name="Woyke T."/>
        </authorList>
    </citation>
    <scope>NUCLEOTIDE SEQUENCE</scope>
    <source>
        <strain>2002</strain>
    </source>
</reference>
<name>E4SC18_CALK2</name>
<dbReference type="InterPro" id="IPR025248">
    <property type="entry name" value="DUF4007"/>
</dbReference>
<keyword evidence="3" id="KW-1185">Reference proteome</keyword>
<dbReference type="KEGG" id="ckn:Calkro_0024"/>
<accession>E4SC18</accession>
<dbReference type="PATRIC" id="fig|632348.3.peg.27"/>
<proteinExistence type="predicted"/>
<dbReference type="RefSeq" id="WP_013429100.1">
    <property type="nucleotide sequence ID" value="NC_014720.1"/>
</dbReference>
<gene>
    <name evidence="2" type="ordered locus">Calkro_0024</name>
</gene>
<reference evidence="2 3" key="2">
    <citation type="journal article" date="2011" name="J. Bacteriol.">
        <title>Complete genome sequences for the anaerobic, extremely thermophilic plant biomass-degrading bacteria Caldicellulosiruptor hydrothermalis, Caldicellulosiruptor kristjanssonii, Caldicellulosiruptor kronotskyensis, Caldicellulosiruptor owensenis, and Caldicellulosiruptor lactoaceticus.</title>
        <authorList>
            <person name="Blumer-Schuette S.E."/>
            <person name="Ozdemir I."/>
            <person name="Mistry D."/>
            <person name="Lucas S."/>
            <person name="Lapidus A."/>
            <person name="Cheng J.F."/>
            <person name="Goodwin L.A."/>
            <person name="Pitluck S."/>
            <person name="Land M.L."/>
            <person name="Hauser L.J."/>
            <person name="Woyke T."/>
            <person name="Mikhailova N."/>
            <person name="Pati A."/>
            <person name="Kyrpides N.C."/>
            <person name="Ivanova N."/>
            <person name="Detter J.C."/>
            <person name="Walston-Davenport K."/>
            <person name="Han S."/>
            <person name="Adams M.W."/>
            <person name="Kelly R.M."/>
        </authorList>
    </citation>
    <scope>NUCLEOTIDE SEQUENCE [LARGE SCALE GENOMIC DNA]</scope>
    <source>
        <strain evidence="3">DSM 18902 / VKM B-2412 / 2002</strain>
    </source>
</reference>
<protein>
    <recommendedName>
        <fullName evidence="1">DUF4007 domain-containing protein</fullName>
    </recommendedName>
</protein>
<feature type="domain" description="DUF4007" evidence="1">
    <location>
        <begin position="10"/>
        <end position="288"/>
    </location>
</feature>
<dbReference type="Proteomes" id="UP000006835">
    <property type="component" value="Chromosome"/>
</dbReference>
<dbReference type="Pfam" id="PF13182">
    <property type="entry name" value="DUF4007"/>
    <property type="match status" value="1"/>
</dbReference>
<sequence>MENVKYKLKGHGSFYIREGWLQKGLKKFQAEGPDLFSKREANEILGVGANMVSAIKYWLISTGLLEYSNDKKTLCISSLGEKIRQYDPYFEDYFTLWILHYNIATNKEYCTLWYLFFNKIDVKYFSKQELFELMKEKFEEIFKPTKYSTQSLEDDCECILKMYLYNKYEEVSPEDNLISPFAKLGLIKFKDRKKGVYEKGSPNFNLLPPLVILYALVDYLNGKTAIDLEEVVFGSNAIGKIFNIDNFAFYRYLDILEKQGYVKIVRTADLNTLYVNLNSKNDVLEEYYTHEARNRYVYN</sequence>
<evidence type="ECO:0000259" key="1">
    <source>
        <dbReference type="Pfam" id="PF13182"/>
    </source>
</evidence>
<dbReference type="EMBL" id="CP002330">
    <property type="protein sequence ID" value="ADQ44943.1"/>
    <property type="molecule type" value="Genomic_DNA"/>
</dbReference>
<dbReference type="OrthoDB" id="747541at2"/>
<dbReference type="AlphaFoldDB" id="E4SC18"/>
<dbReference type="HOGENOM" id="CLU_060482_0_0_9"/>
<organism evidence="2 3">
    <name type="scientific">Caldicellulosiruptor kronotskyensis (strain DSM 18902 / VKM B-2412 / 2002)</name>
    <dbReference type="NCBI Taxonomy" id="632348"/>
    <lineage>
        <taxon>Bacteria</taxon>
        <taxon>Bacillati</taxon>
        <taxon>Bacillota</taxon>
        <taxon>Bacillota incertae sedis</taxon>
        <taxon>Caldicellulosiruptorales</taxon>
        <taxon>Caldicellulosiruptoraceae</taxon>
        <taxon>Caldicellulosiruptor</taxon>
    </lineage>
</organism>
<evidence type="ECO:0000313" key="2">
    <source>
        <dbReference type="EMBL" id="ADQ44943.1"/>
    </source>
</evidence>